<keyword evidence="2" id="KW-1185">Reference proteome</keyword>
<protein>
    <submittedName>
        <fullName evidence="1">Uncharacterized protein</fullName>
    </submittedName>
</protein>
<dbReference type="EMBL" id="CP023976">
    <property type="protein sequence ID" value="ATM24715.1"/>
    <property type="molecule type" value="Genomic_DNA"/>
</dbReference>
<reference evidence="1 2" key="1">
    <citation type="submission" date="2017-10" db="EMBL/GenBank/DDBJ databases">
        <title>Streptomyces alboflavus Genome sequencing and assembly.</title>
        <authorList>
            <person name="Wang Y."/>
            <person name="Du B."/>
            <person name="Ding Y."/>
            <person name="Liu H."/>
            <person name="Hou Q."/>
            <person name="Liu K."/>
            <person name="Wang C."/>
            <person name="Yao L."/>
        </authorList>
    </citation>
    <scope>NUCLEOTIDE SEQUENCE [LARGE SCALE GENOMIC DNA]</scope>
    <source>
        <strain evidence="1 2">MDJK44</strain>
        <plasmid evidence="2">Plasmid pmdjk44.1</plasmid>
    </source>
</reference>
<dbReference type="Proteomes" id="UP000195880">
    <property type="component" value="Plasmid pMDJK44.1"/>
</dbReference>
<proteinExistence type="predicted"/>
<dbReference type="OrthoDB" id="4254065at2"/>
<geneLocation type="plasmid" evidence="2">
    <name>pmdjk44.1</name>
</geneLocation>
<evidence type="ECO:0000313" key="1">
    <source>
        <dbReference type="EMBL" id="ATM24715.1"/>
    </source>
</evidence>
<dbReference type="KEGG" id="salf:SMD44_p10216"/>
<dbReference type="RefSeq" id="WP_100112528.1">
    <property type="nucleotide sequence ID" value="NZ_CP023976.1"/>
</dbReference>
<gene>
    <name evidence="1" type="ORF">SMD44_p10216</name>
</gene>
<keyword evidence="1" id="KW-0614">Plasmid</keyword>
<organism evidence="1 2">
    <name type="scientific">Streptomyces alboflavus</name>
    <dbReference type="NCBI Taxonomy" id="67267"/>
    <lineage>
        <taxon>Bacteria</taxon>
        <taxon>Bacillati</taxon>
        <taxon>Actinomycetota</taxon>
        <taxon>Actinomycetes</taxon>
        <taxon>Kitasatosporales</taxon>
        <taxon>Streptomycetaceae</taxon>
        <taxon>Streptomyces</taxon>
    </lineage>
</organism>
<accession>A0A291W3K9</accession>
<sequence>MKVVVLTWWDVSAESYADDFGCEVGDAYWQVEQYVSAAAQEIPELLDVDGYVFGLPSPPQGPMQLDGRVRFALHQRVEVDRERWAGARQLDPRGPVRGDLAEYVIRFWYHLGGIAETDAVMRAQYRDGRGGIVAKTLRPEDRHRR</sequence>
<name>A0A291W3K9_9ACTN</name>
<evidence type="ECO:0000313" key="2">
    <source>
        <dbReference type="Proteomes" id="UP000195880"/>
    </source>
</evidence>
<dbReference type="AlphaFoldDB" id="A0A291W3K9"/>